<accession>A0A1M7PP07</accession>
<dbReference type="EMBL" id="FRBW01000009">
    <property type="protein sequence ID" value="SHN18966.1"/>
    <property type="molecule type" value="Genomic_DNA"/>
</dbReference>
<dbReference type="PANTHER" id="PTHR30606">
    <property type="entry name" value="LIPID A BIOSYNTHESIS LAUROYL ACYLTRANSFERASE"/>
    <property type="match status" value="1"/>
</dbReference>
<dbReference type="InterPro" id="IPR004960">
    <property type="entry name" value="LipA_acyltrans"/>
</dbReference>
<dbReference type="Pfam" id="PF03279">
    <property type="entry name" value="Lip_A_acyltrans"/>
    <property type="match status" value="1"/>
</dbReference>
<dbReference type="AlphaFoldDB" id="A0A1M7PP07"/>
<evidence type="ECO:0000313" key="8">
    <source>
        <dbReference type="Proteomes" id="UP000186002"/>
    </source>
</evidence>
<dbReference type="Proteomes" id="UP000186002">
    <property type="component" value="Unassembled WGS sequence"/>
</dbReference>
<evidence type="ECO:0000256" key="5">
    <source>
        <dbReference type="ARBA" id="ARBA00023136"/>
    </source>
</evidence>
<proteinExistence type="predicted"/>
<dbReference type="GO" id="GO:0016746">
    <property type="term" value="F:acyltransferase activity"/>
    <property type="evidence" value="ECO:0007669"/>
    <property type="project" value="UniProtKB-KW"/>
</dbReference>
<gene>
    <name evidence="7" type="ORF">SAMN05444272_4551</name>
</gene>
<dbReference type="PANTHER" id="PTHR30606:SF9">
    <property type="entry name" value="LIPID A BIOSYNTHESIS LAUROYLTRANSFERASE"/>
    <property type="match status" value="1"/>
</dbReference>
<keyword evidence="8" id="KW-1185">Reference proteome</keyword>
<evidence type="ECO:0000256" key="2">
    <source>
        <dbReference type="ARBA" id="ARBA00022475"/>
    </source>
</evidence>
<keyword evidence="3" id="KW-0997">Cell inner membrane</keyword>
<dbReference type="GO" id="GO:0009247">
    <property type="term" value="P:glycolipid biosynthetic process"/>
    <property type="evidence" value="ECO:0007669"/>
    <property type="project" value="UniProtKB-ARBA"/>
</dbReference>
<dbReference type="CDD" id="cd07984">
    <property type="entry name" value="LPLAT_LABLAT-like"/>
    <property type="match status" value="1"/>
</dbReference>
<evidence type="ECO:0000256" key="3">
    <source>
        <dbReference type="ARBA" id="ARBA00022519"/>
    </source>
</evidence>
<dbReference type="GO" id="GO:0005886">
    <property type="term" value="C:plasma membrane"/>
    <property type="evidence" value="ECO:0007669"/>
    <property type="project" value="UniProtKB-SubCell"/>
</dbReference>
<name>A0A1M7PP07_9HYPH</name>
<keyword evidence="4 7" id="KW-0808">Transferase</keyword>
<keyword evidence="5" id="KW-0472">Membrane</keyword>
<dbReference type="STRING" id="735517.SAMN05444272_4551"/>
<protein>
    <submittedName>
        <fullName evidence="7">KDO2-lipid IV(A) lauroyltransferase</fullName>
    </submittedName>
</protein>
<keyword evidence="2" id="KW-1003">Cell membrane</keyword>
<organism evidence="7 8">
    <name type="scientific">Roseibium suaedae</name>
    <dbReference type="NCBI Taxonomy" id="735517"/>
    <lineage>
        <taxon>Bacteria</taxon>
        <taxon>Pseudomonadati</taxon>
        <taxon>Pseudomonadota</taxon>
        <taxon>Alphaproteobacteria</taxon>
        <taxon>Hyphomicrobiales</taxon>
        <taxon>Stappiaceae</taxon>
        <taxon>Roseibium</taxon>
    </lineage>
</organism>
<keyword evidence="6" id="KW-0012">Acyltransferase</keyword>
<comment type="subcellular location">
    <subcellularLocation>
        <location evidence="1">Cell inner membrane</location>
    </subcellularLocation>
</comment>
<dbReference type="OrthoDB" id="9801955at2"/>
<sequence>MKLTKRLLNFRYHVEAIGLRTAVWLFRLIPVDTASCLMGFLWRKLAPLNPRHKRALRHLELALPDTSAEERERIVLGMWDNLGRVAAETFHIPELLKQDERFELVADELTAKVIAGEQPIVFVSMHSGNWELCVQPPTRAGISLAGVYQALKNPYADELLRDMRKDLYKAGLYSKGHQTARKLVSIVRGGGIVAIMSDLREVRGIRVPFFGREAYATPVPASLARSCGVPIVAGRVIRKDGVNFQIEGRGITVPQTDDRQADIQAATEEIHRVFEGWIREYPEQWMWIHRKWAGS</sequence>
<evidence type="ECO:0000256" key="6">
    <source>
        <dbReference type="ARBA" id="ARBA00023315"/>
    </source>
</evidence>
<evidence type="ECO:0000313" key="7">
    <source>
        <dbReference type="EMBL" id="SHN18966.1"/>
    </source>
</evidence>
<evidence type="ECO:0000256" key="1">
    <source>
        <dbReference type="ARBA" id="ARBA00004533"/>
    </source>
</evidence>
<reference evidence="7 8" key="1">
    <citation type="submission" date="2016-11" db="EMBL/GenBank/DDBJ databases">
        <authorList>
            <person name="Jaros S."/>
            <person name="Januszkiewicz K."/>
            <person name="Wedrychowicz H."/>
        </authorList>
    </citation>
    <scope>NUCLEOTIDE SEQUENCE [LARGE SCALE GENOMIC DNA]</scope>
    <source>
        <strain evidence="7 8">DSM 22153</strain>
    </source>
</reference>
<evidence type="ECO:0000256" key="4">
    <source>
        <dbReference type="ARBA" id="ARBA00022679"/>
    </source>
</evidence>